<keyword evidence="1" id="KW-1133">Transmembrane helix</keyword>
<feature type="transmembrane region" description="Helical" evidence="1">
    <location>
        <begin position="220"/>
        <end position="241"/>
    </location>
</feature>
<feature type="domain" description="CAAX prenyl protease 2/Lysostaphin resistance protein A-like" evidence="2">
    <location>
        <begin position="132"/>
        <end position="232"/>
    </location>
</feature>
<evidence type="ECO:0000313" key="3">
    <source>
        <dbReference type="EMBL" id="MDS1268899.1"/>
    </source>
</evidence>
<feature type="transmembrane region" description="Helical" evidence="1">
    <location>
        <begin position="93"/>
        <end position="112"/>
    </location>
</feature>
<dbReference type="GO" id="GO:0016787">
    <property type="term" value="F:hydrolase activity"/>
    <property type="evidence" value="ECO:0007669"/>
    <property type="project" value="UniProtKB-KW"/>
</dbReference>
<keyword evidence="3" id="KW-0378">Hydrolase</keyword>
<proteinExistence type="predicted"/>
<dbReference type="EC" id="3.4.-.-" evidence="3"/>
<feature type="transmembrane region" description="Helical" evidence="1">
    <location>
        <begin position="196"/>
        <end position="213"/>
    </location>
</feature>
<evidence type="ECO:0000313" key="4">
    <source>
        <dbReference type="Proteomes" id="UP001250214"/>
    </source>
</evidence>
<gene>
    <name evidence="3" type="ORF">RIF23_01170</name>
</gene>
<dbReference type="Pfam" id="PF02517">
    <property type="entry name" value="Rce1-like"/>
    <property type="match status" value="1"/>
</dbReference>
<keyword evidence="1" id="KW-0472">Membrane</keyword>
<keyword evidence="1" id="KW-0812">Transmembrane</keyword>
<dbReference type="Proteomes" id="UP001250214">
    <property type="component" value="Unassembled WGS sequence"/>
</dbReference>
<protein>
    <submittedName>
        <fullName evidence="3">CPBP family intramembrane glutamic endopeptidase</fullName>
        <ecNumber evidence="3">3.4.-.-</ecNumber>
    </submittedName>
</protein>
<keyword evidence="4" id="KW-1185">Reference proteome</keyword>
<evidence type="ECO:0000259" key="2">
    <source>
        <dbReference type="Pfam" id="PF02517"/>
    </source>
</evidence>
<sequence length="248" mass="26903">MGLVLGLSLGAAAVSSTISFLGAVTAPAALAEQATSLVDPHAAQERPWLDLTRQLYALVYALVPVALVVYLLRRSGESRATIGFDIRRRGFDFTAGALLAALIGIGGLVVYVTSYQLGWTRPIVPSTLNDHWWVVPVLLAQALKNAVLEEVIVVGYLMHRLGQLGKMRGWPARNTLIVAILLSAGLRALYHLYQGLGMAVGNLVMGVVFCWFYHRFGRVMPLVIAHALIDVVAFLGALYLLDTLSWLP</sequence>
<dbReference type="EMBL" id="JAVLVT010000001">
    <property type="protein sequence ID" value="MDS1268899.1"/>
    <property type="molecule type" value="Genomic_DNA"/>
</dbReference>
<comment type="caution">
    <text evidence="3">The sequence shown here is derived from an EMBL/GenBank/DDBJ whole genome shotgun (WGS) entry which is preliminary data.</text>
</comment>
<feature type="transmembrane region" description="Helical" evidence="1">
    <location>
        <begin position="55"/>
        <end position="72"/>
    </location>
</feature>
<accession>A0ABU2H213</accession>
<evidence type="ECO:0000256" key="1">
    <source>
        <dbReference type="SAM" id="Phobius"/>
    </source>
</evidence>
<organism evidence="3 4">
    <name type="scientific">Lipingzhangella rawalii</name>
    <dbReference type="NCBI Taxonomy" id="2055835"/>
    <lineage>
        <taxon>Bacteria</taxon>
        <taxon>Bacillati</taxon>
        <taxon>Actinomycetota</taxon>
        <taxon>Actinomycetes</taxon>
        <taxon>Streptosporangiales</taxon>
        <taxon>Nocardiopsidaceae</taxon>
        <taxon>Lipingzhangella</taxon>
    </lineage>
</organism>
<name>A0ABU2H213_9ACTN</name>
<dbReference type="InterPro" id="IPR003675">
    <property type="entry name" value="Rce1/LyrA-like_dom"/>
</dbReference>
<reference evidence="4" key="1">
    <citation type="submission" date="2023-07" db="EMBL/GenBank/DDBJ databases">
        <title>Novel species in the genus Lipingzhangella isolated from Sambhar Salt Lake.</title>
        <authorList>
            <person name="Jiya N."/>
            <person name="Kajale S."/>
            <person name="Sharma A."/>
        </authorList>
    </citation>
    <scope>NUCLEOTIDE SEQUENCE [LARGE SCALE GENOMIC DNA]</scope>
    <source>
        <strain evidence="4">LS1_29</strain>
    </source>
</reference>